<dbReference type="InterPro" id="IPR026341">
    <property type="entry name" value="T9SS_type_B"/>
</dbReference>
<reference evidence="2 3" key="1">
    <citation type="submission" date="2019-09" db="EMBL/GenBank/DDBJ databases">
        <title>Draft genome sequence of Ginsengibacter sp. BR5-29.</title>
        <authorList>
            <person name="Im W.-T."/>
        </authorList>
    </citation>
    <scope>NUCLEOTIDE SEQUENCE [LARGE SCALE GENOMIC DNA]</scope>
    <source>
        <strain evidence="2 3">BR5-29</strain>
    </source>
</reference>
<dbReference type="CDD" id="cd00146">
    <property type="entry name" value="PKD"/>
    <property type="match status" value="1"/>
</dbReference>
<evidence type="ECO:0000313" key="3">
    <source>
        <dbReference type="Proteomes" id="UP000326903"/>
    </source>
</evidence>
<evidence type="ECO:0000313" key="2">
    <source>
        <dbReference type="EMBL" id="KAA9041292.1"/>
    </source>
</evidence>
<dbReference type="InterPro" id="IPR013783">
    <property type="entry name" value="Ig-like_fold"/>
</dbReference>
<gene>
    <name evidence="2" type="ORF">FW778_04450</name>
</gene>
<dbReference type="SUPFAM" id="SSF49299">
    <property type="entry name" value="PKD domain"/>
    <property type="match status" value="2"/>
</dbReference>
<feature type="domain" description="PKD" evidence="1">
    <location>
        <begin position="510"/>
        <end position="575"/>
    </location>
</feature>
<dbReference type="Proteomes" id="UP000326903">
    <property type="component" value="Unassembled WGS sequence"/>
</dbReference>
<proteinExistence type="predicted"/>
<dbReference type="Pfam" id="PF13585">
    <property type="entry name" value="CHU_C"/>
    <property type="match status" value="1"/>
</dbReference>
<dbReference type="InterPro" id="IPR035986">
    <property type="entry name" value="PKD_dom_sf"/>
</dbReference>
<dbReference type="RefSeq" id="WP_150413381.1">
    <property type="nucleotide sequence ID" value="NZ_VYQF01000001.1"/>
</dbReference>
<organism evidence="2 3">
    <name type="scientific">Ginsengibacter hankyongi</name>
    <dbReference type="NCBI Taxonomy" id="2607284"/>
    <lineage>
        <taxon>Bacteria</taxon>
        <taxon>Pseudomonadati</taxon>
        <taxon>Bacteroidota</taxon>
        <taxon>Chitinophagia</taxon>
        <taxon>Chitinophagales</taxon>
        <taxon>Chitinophagaceae</taxon>
        <taxon>Ginsengibacter</taxon>
    </lineage>
</organism>
<accession>A0A5J5IP59</accession>
<dbReference type="NCBIfam" id="TIGR04131">
    <property type="entry name" value="Bac_Flav_CTERM"/>
    <property type="match status" value="1"/>
</dbReference>
<dbReference type="EMBL" id="VYQF01000001">
    <property type="protein sequence ID" value="KAA9041292.1"/>
    <property type="molecule type" value="Genomic_DNA"/>
</dbReference>
<comment type="caution">
    <text evidence="2">The sequence shown here is derived from an EMBL/GenBank/DDBJ whole genome shotgun (WGS) entry which is preliminary data.</text>
</comment>
<keyword evidence="3" id="KW-1185">Reference proteome</keyword>
<dbReference type="Gene3D" id="2.60.40.10">
    <property type="entry name" value="Immunoglobulins"/>
    <property type="match status" value="2"/>
</dbReference>
<dbReference type="InterPro" id="IPR000601">
    <property type="entry name" value="PKD_dom"/>
</dbReference>
<dbReference type="Pfam" id="PF18911">
    <property type="entry name" value="PKD_4"/>
    <property type="match status" value="1"/>
</dbReference>
<evidence type="ECO:0000259" key="1">
    <source>
        <dbReference type="PROSITE" id="PS50093"/>
    </source>
</evidence>
<sequence length="670" mass="72316">MFEKFICVLFIASFAFGRADSQNCTTIGQNPSTAFPVCGTDTFSQSTVPYCGGRLLPGQCKSDGIGDLNPFWYKFTCFSAGTLGFLITPNDLNDDYDWELFDITGHNPNDIYTDASLIVGCNWSGNVGLTGASSAGRSLYNCAGPTYPTFSSRPALQLHHNYLLLISHFTTFTPSQNGYKLSFGGGTASITDTITPDMVSASASCDATQIIIKLNKKMLCNSLDANGSDFAISPAGSSIASAIANGCSSGFDMDTVVLNMSSPLAPGNYTITLKNGTDANTLLDVCGRNIPPGKNIPLVIPVLQPTPMDSLTKIGCAPQSLKLVFKKNIKCNSIAADGSDFIITGPSPVSVISAQGNCINGVTNQINVVLSGAIQTQGNYQVSLVKGNDGNTIIDECGQETPAGSTLSFSTKDTVSADFSYTIFQSCTLDSVAFLHDGRNGVNQWQWTFDYSANSNLKNPVAYFTTFGMKEIVLSVSNGVCSDTATKTINLDNTLKSAFETNNLLCPEDTATFINKSLGNITNYYWDFGDGNTSSFKDPGPHRYPILSAEKIYTVKLIIKNAAGCYDTAYNNIRVLKSCYIAVPNAFTPNGDNLNDFLYPVNAYKADDLEFSVYNRIGQRVFHTTDWTKKWDGTINGNPQDAGVYVWMLKYTNHDTGKKVFQKGSTVLIR</sequence>
<dbReference type="PROSITE" id="PS50093">
    <property type="entry name" value="PKD"/>
    <property type="match status" value="1"/>
</dbReference>
<protein>
    <submittedName>
        <fullName evidence="2">T9SS type B sorting domain-containing protein</fullName>
    </submittedName>
</protein>
<dbReference type="AlphaFoldDB" id="A0A5J5IP59"/>
<name>A0A5J5IP59_9BACT</name>